<gene>
    <name evidence="2" type="ORF">BDA99DRAFT_492968</name>
</gene>
<dbReference type="EMBL" id="JAIXMP010000001">
    <property type="protein sequence ID" value="KAI9278727.1"/>
    <property type="molecule type" value="Genomic_DNA"/>
</dbReference>
<dbReference type="AlphaFoldDB" id="A0AAD5PKQ6"/>
<keyword evidence="1" id="KW-0472">Membrane</keyword>
<protein>
    <submittedName>
        <fullName evidence="2">Uncharacterized protein</fullName>
    </submittedName>
</protein>
<proteinExistence type="predicted"/>
<reference evidence="2" key="1">
    <citation type="journal article" date="2022" name="IScience">
        <title>Evolution of zygomycete secretomes and the origins of terrestrial fungal ecologies.</title>
        <authorList>
            <person name="Chang Y."/>
            <person name="Wang Y."/>
            <person name="Mondo S."/>
            <person name="Ahrendt S."/>
            <person name="Andreopoulos W."/>
            <person name="Barry K."/>
            <person name="Beard J."/>
            <person name="Benny G.L."/>
            <person name="Blankenship S."/>
            <person name="Bonito G."/>
            <person name="Cuomo C."/>
            <person name="Desiro A."/>
            <person name="Gervers K.A."/>
            <person name="Hundley H."/>
            <person name="Kuo A."/>
            <person name="LaButti K."/>
            <person name="Lang B.F."/>
            <person name="Lipzen A."/>
            <person name="O'Donnell K."/>
            <person name="Pangilinan J."/>
            <person name="Reynolds N."/>
            <person name="Sandor L."/>
            <person name="Smith M.E."/>
            <person name="Tsang A."/>
            <person name="Grigoriev I.V."/>
            <person name="Stajich J.E."/>
            <person name="Spatafora J.W."/>
        </authorList>
    </citation>
    <scope>NUCLEOTIDE SEQUENCE</scope>
    <source>
        <strain evidence="2">RSA 2281</strain>
    </source>
</reference>
<name>A0AAD5PKQ6_9FUNG</name>
<sequence length="55" mass="6572">MRRKNVSFSRYLFLILHLLFTIILFLLTCSKRGLIHMHDMSITILLFFSVLMIDV</sequence>
<keyword evidence="1" id="KW-1133">Transmembrane helix</keyword>
<organism evidence="2 3">
    <name type="scientific">Phascolomyces articulosus</name>
    <dbReference type="NCBI Taxonomy" id="60185"/>
    <lineage>
        <taxon>Eukaryota</taxon>
        <taxon>Fungi</taxon>
        <taxon>Fungi incertae sedis</taxon>
        <taxon>Mucoromycota</taxon>
        <taxon>Mucoromycotina</taxon>
        <taxon>Mucoromycetes</taxon>
        <taxon>Mucorales</taxon>
        <taxon>Lichtheimiaceae</taxon>
        <taxon>Phascolomyces</taxon>
    </lineage>
</organism>
<feature type="transmembrane region" description="Helical" evidence="1">
    <location>
        <begin position="12"/>
        <end position="28"/>
    </location>
</feature>
<evidence type="ECO:0000256" key="1">
    <source>
        <dbReference type="SAM" id="Phobius"/>
    </source>
</evidence>
<evidence type="ECO:0000313" key="2">
    <source>
        <dbReference type="EMBL" id="KAI9278727.1"/>
    </source>
</evidence>
<feature type="transmembrane region" description="Helical" evidence="1">
    <location>
        <begin position="34"/>
        <end position="53"/>
    </location>
</feature>
<keyword evidence="3" id="KW-1185">Reference proteome</keyword>
<accession>A0AAD5PKQ6</accession>
<evidence type="ECO:0000313" key="3">
    <source>
        <dbReference type="Proteomes" id="UP001209540"/>
    </source>
</evidence>
<comment type="caution">
    <text evidence="2">The sequence shown here is derived from an EMBL/GenBank/DDBJ whole genome shotgun (WGS) entry which is preliminary data.</text>
</comment>
<reference evidence="2" key="2">
    <citation type="submission" date="2023-02" db="EMBL/GenBank/DDBJ databases">
        <authorList>
            <consortium name="DOE Joint Genome Institute"/>
            <person name="Mondo S.J."/>
            <person name="Chang Y."/>
            <person name="Wang Y."/>
            <person name="Ahrendt S."/>
            <person name="Andreopoulos W."/>
            <person name="Barry K."/>
            <person name="Beard J."/>
            <person name="Benny G.L."/>
            <person name="Blankenship S."/>
            <person name="Bonito G."/>
            <person name="Cuomo C."/>
            <person name="Desiro A."/>
            <person name="Gervers K.A."/>
            <person name="Hundley H."/>
            <person name="Kuo A."/>
            <person name="LaButti K."/>
            <person name="Lang B.F."/>
            <person name="Lipzen A."/>
            <person name="O'Donnell K."/>
            <person name="Pangilinan J."/>
            <person name="Reynolds N."/>
            <person name="Sandor L."/>
            <person name="Smith M.W."/>
            <person name="Tsang A."/>
            <person name="Grigoriev I.V."/>
            <person name="Stajich J.E."/>
            <person name="Spatafora J.W."/>
        </authorList>
    </citation>
    <scope>NUCLEOTIDE SEQUENCE</scope>
    <source>
        <strain evidence="2">RSA 2281</strain>
    </source>
</reference>
<dbReference type="Proteomes" id="UP001209540">
    <property type="component" value="Unassembled WGS sequence"/>
</dbReference>
<keyword evidence="1" id="KW-0812">Transmembrane</keyword>